<proteinExistence type="predicted"/>
<protein>
    <submittedName>
        <fullName evidence="1">Uncharacterized protein</fullName>
    </submittedName>
</protein>
<dbReference type="EMBL" id="FQ790319">
    <property type="protein sequence ID" value="CCD34877.1"/>
    <property type="molecule type" value="Genomic_DNA"/>
</dbReference>
<sequence>MGANITQITQLGYQASTTLYPFRARPNLTREASLDHTSTSC</sequence>
<organism evidence="1 2">
    <name type="scientific">Botryotinia fuckeliana (strain T4)</name>
    <name type="common">Noble rot fungus</name>
    <name type="synonym">Botrytis cinerea</name>
    <dbReference type="NCBI Taxonomy" id="999810"/>
    <lineage>
        <taxon>Eukaryota</taxon>
        <taxon>Fungi</taxon>
        <taxon>Dikarya</taxon>
        <taxon>Ascomycota</taxon>
        <taxon>Pezizomycotina</taxon>
        <taxon>Leotiomycetes</taxon>
        <taxon>Helotiales</taxon>
        <taxon>Sclerotiniaceae</taxon>
        <taxon>Botrytis</taxon>
    </lineage>
</organism>
<accession>G2YCP8</accession>
<gene>
    <name evidence="1" type="ORF">BofuT4_uP097780.1</name>
</gene>
<dbReference type="Proteomes" id="UP000008177">
    <property type="component" value="Unplaced contigs"/>
</dbReference>
<evidence type="ECO:0000313" key="2">
    <source>
        <dbReference type="Proteomes" id="UP000008177"/>
    </source>
</evidence>
<reference evidence="2" key="1">
    <citation type="journal article" date="2011" name="PLoS Genet.">
        <title>Genomic analysis of the necrotrophic fungal pathogens Sclerotinia sclerotiorum and Botrytis cinerea.</title>
        <authorList>
            <person name="Amselem J."/>
            <person name="Cuomo C.A."/>
            <person name="van Kan J.A."/>
            <person name="Viaud M."/>
            <person name="Benito E.P."/>
            <person name="Couloux A."/>
            <person name="Coutinho P.M."/>
            <person name="de Vries R.P."/>
            <person name="Dyer P.S."/>
            <person name="Fillinger S."/>
            <person name="Fournier E."/>
            <person name="Gout L."/>
            <person name="Hahn M."/>
            <person name="Kohn L."/>
            <person name="Lapalu N."/>
            <person name="Plummer K.M."/>
            <person name="Pradier J.M."/>
            <person name="Quevillon E."/>
            <person name="Sharon A."/>
            <person name="Simon A."/>
            <person name="ten Have A."/>
            <person name="Tudzynski B."/>
            <person name="Tudzynski P."/>
            <person name="Wincker P."/>
            <person name="Andrew M."/>
            <person name="Anthouard V."/>
            <person name="Beever R.E."/>
            <person name="Beffa R."/>
            <person name="Benoit I."/>
            <person name="Bouzid O."/>
            <person name="Brault B."/>
            <person name="Chen Z."/>
            <person name="Choquer M."/>
            <person name="Collemare J."/>
            <person name="Cotton P."/>
            <person name="Danchin E.G."/>
            <person name="Da Silva C."/>
            <person name="Gautier A."/>
            <person name="Giraud C."/>
            <person name="Giraud T."/>
            <person name="Gonzalez C."/>
            <person name="Grossetete S."/>
            <person name="Guldener U."/>
            <person name="Henrissat B."/>
            <person name="Howlett B.J."/>
            <person name="Kodira C."/>
            <person name="Kretschmer M."/>
            <person name="Lappartient A."/>
            <person name="Leroch M."/>
            <person name="Levis C."/>
            <person name="Mauceli E."/>
            <person name="Neuveglise C."/>
            <person name="Oeser B."/>
            <person name="Pearson M."/>
            <person name="Poulain J."/>
            <person name="Poussereau N."/>
            <person name="Quesneville H."/>
            <person name="Rascle C."/>
            <person name="Schumacher J."/>
            <person name="Segurens B."/>
            <person name="Sexton A."/>
            <person name="Silva E."/>
            <person name="Sirven C."/>
            <person name="Soanes D.M."/>
            <person name="Talbot N.J."/>
            <person name="Templeton M."/>
            <person name="Yandava C."/>
            <person name="Yarden O."/>
            <person name="Zeng Q."/>
            <person name="Rollins J.A."/>
            <person name="Lebrun M.H."/>
            <person name="Dickman M."/>
        </authorList>
    </citation>
    <scope>NUCLEOTIDE SEQUENCE [LARGE SCALE GENOMIC DNA]</scope>
    <source>
        <strain evidence="2">T4</strain>
    </source>
</reference>
<dbReference type="HOGENOM" id="CLU_3279379_0_0_1"/>
<dbReference type="InParanoid" id="G2YCP8"/>
<name>G2YCP8_BOTF4</name>
<evidence type="ECO:0000313" key="1">
    <source>
        <dbReference type="EMBL" id="CCD34877.1"/>
    </source>
</evidence>
<dbReference type="AlphaFoldDB" id="G2YCP8"/>